<organism evidence="9 10">
    <name type="scientific">Segniliparus rotundus (strain ATCC BAA-972 / CDC 1076 / CIP 108378 / DSM 44985 / JCM 13578)</name>
    <dbReference type="NCBI Taxonomy" id="640132"/>
    <lineage>
        <taxon>Bacteria</taxon>
        <taxon>Bacillati</taxon>
        <taxon>Actinomycetota</taxon>
        <taxon>Actinomycetes</taxon>
        <taxon>Mycobacteriales</taxon>
        <taxon>Segniliparaceae</taxon>
        <taxon>Segniliparus</taxon>
    </lineage>
</organism>
<proteinExistence type="inferred from homology"/>
<dbReference type="RefSeq" id="WP_013138312.1">
    <property type="nucleotide sequence ID" value="NC_014168.1"/>
</dbReference>
<dbReference type="NCBIfam" id="TIGR00945">
    <property type="entry name" value="tatC"/>
    <property type="match status" value="1"/>
</dbReference>
<keyword evidence="5 7" id="KW-0811">Translocation</keyword>
<sequence length="288" mass="31674">MTLVEHLYELRRRLLISLAAVAVTTALGILWYGHSVFGLPSLGEILRQPYCDLPPELRVDLTHDGSCRLLATKPFDQFMLRFRVGLLAGVVLACPMWLYQLWAFITPGLYAKERRYAVGFVVPAAVLFVGGAVLAYSIFTQGLKFLFQTGGEVQIAALNGDDYFDVLCHLLVIFGISFELPLLVVALNFIGVLAYAKISEWRRGIIFGLFVFAAIVTPGQDPFSMLALALALTVLFEFAAQIAHLREWRRARKAEPAAALADDEAAPIEPTAPIPSGGSDEQPYVDVT</sequence>
<comment type="subunit">
    <text evidence="7">The Tat system comprises two distinct complexes: a TatABC complex, containing multiple copies of TatA, TatB and TatC subunits, and a separate TatA complex, containing only TatA subunits. Substrates initially bind to the TatABC complex, which probably triggers association of the separate TatA complex to form the active translocon.</text>
</comment>
<reference evidence="9 10" key="1">
    <citation type="journal article" date="2010" name="Stand. Genomic Sci.">
        <title>Complete genome sequence of Segniliparus rotundus type strain (CDC 1076).</title>
        <authorList>
            <person name="Sikorski J."/>
            <person name="Lapidus A."/>
            <person name="Copeland A."/>
            <person name="Misra M."/>
            <person name="Glavina Del Rio T."/>
            <person name="Nolan M."/>
            <person name="Lucas S."/>
            <person name="Chen F."/>
            <person name="Tice H."/>
            <person name="Cheng J.F."/>
            <person name="Jando M."/>
            <person name="Schneider S."/>
            <person name="Bruce D."/>
            <person name="Goodwin L."/>
            <person name="Pitluck S."/>
            <person name="Liolios K."/>
            <person name="Mikhailova N."/>
            <person name="Pati A."/>
            <person name="Ivanova N."/>
            <person name="Mavromatis K."/>
            <person name="Chen A."/>
            <person name="Palaniappan K."/>
            <person name="Chertkov O."/>
            <person name="Land M."/>
            <person name="Hauser L."/>
            <person name="Chang Y.J."/>
            <person name="Jeffries C.D."/>
            <person name="Brettin T."/>
            <person name="Detter J.C."/>
            <person name="Han C."/>
            <person name="Rohde M."/>
            <person name="Goker M."/>
            <person name="Bristow J."/>
            <person name="Eisen J.A."/>
            <person name="Markowitz V."/>
            <person name="Hugenholtz P."/>
            <person name="Kyrpides N.C."/>
            <person name="Klenk H.P."/>
        </authorList>
    </citation>
    <scope>NUCLEOTIDE SEQUENCE [LARGE SCALE GENOMIC DNA]</scope>
    <source>
        <strain evidence="10">ATCC BAA-972 / CDC 1076 / CIP 108378 / DSM 44985 / JCM 13578</strain>
    </source>
</reference>
<keyword evidence="6 7" id="KW-0472">Membrane</keyword>
<comment type="function">
    <text evidence="7">Part of the twin-arginine translocation (Tat) system that transports large folded proteins containing a characteristic twin-arginine motif in their signal peptide across membranes. Together with TatB, TatC is part of a receptor directly interacting with Tat signal peptides.</text>
</comment>
<dbReference type="GO" id="GO:0043953">
    <property type="term" value="P:protein transport by the Tat complex"/>
    <property type="evidence" value="ECO:0007669"/>
    <property type="project" value="UniProtKB-UniRule"/>
</dbReference>
<evidence type="ECO:0000256" key="4">
    <source>
        <dbReference type="ARBA" id="ARBA00022989"/>
    </source>
</evidence>
<evidence type="ECO:0000256" key="6">
    <source>
        <dbReference type="ARBA" id="ARBA00023136"/>
    </source>
</evidence>
<dbReference type="InterPro" id="IPR002033">
    <property type="entry name" value="TatC"/>
</dbReference>
<keyword evidence="10" id="KW-1185">Reference proteome</keyword>
<dbReference type="eggNOG" id="COG0805">
    <property type="taxonomic scope" value="Bacteria"/>
</dbReference>
<dbReference type="GO" id="GO:0033281">
    <property type="term" value="C:TAT protein transport complex"/>
    <property type="evidence" value="ECO:0007669"/>
    <property type="project" value="UniProtKB-UniRule"/>
</dbReference>
<feature type="region of interest" description="Disordered" evidence="8">
    <location>
        <begin position="258"/>
        <end position="288"/>
    </location>
</feature>
<evidence type="ECO:0000256" key="8">
    <source>
        <dbReference type="SAM" id="MobiDB-lite"/>
    </source>
</evidence>
<dbReference type="PANTHER" id="PTHR30371:SF0">
    <property type="entry name" value="SEC-INDEPENDENT PROTEIN TRANSLOCASE PROTEIN TATC, CHLOROPLASTIC-RELATED"/>
    <property type="match status" value="1"/>
</dbReference>
<dbReference type="GO" id="GO:0065002">
    <property type="term" value="P:intracellular protein transmembrane transport"/>
    <property type="evidence" value="ECO:0007669"/>
    <property type="project" value="TreeGrafter"/>
</dbReference>
<gene>
    <name evidence="7" type="primary">tatC</name>
    <name evidence="9" type="ordered locus">Srot_1394</name>
</gene>
<dbReference type="GO" id="GO:0009977">
    <property type="term" value="F:proton motive force dependent protein transmembrane transporter activity"/>
    <property type="evidence" value="ECO:0007669"/>
    <property type="project" value="TreeGrafter"/>
</dbReference>
<protein>
    <recommendedName>
        <fullName evidence="7">Sec-independent protein translocase protein TatC</fullName>
    </recommendedName>
</protein>
<keyword evidence="2 7" id="KW-0812">Transmembrane</keyword>
<evidence type="ECO:0000256" key="1">
    <source>
        <dbReference type="ARBA" id="ARBA00004141"/>
    </source>
</evidence>
<keyword evidence="7" id="KW-1003">Cell membrane</keyword>
<feature type="transmembrane region" description="Helical" evidence="7">
    <location>
        <begin position="84"/>
        <end position="105"/>
    </location>
</feature>
<evidence type="ECO:0000256" key="3">
    <source>
        <dbReference type="ARBA" id="ARBA00022927"/>
    </source>
</evidence>
<feature type="transmembrane region" description="Helical" evidence="7">
    <location>
        <begin position="223"/>
        <end position="243"/>
    </location>
</feature>
<evidence type="ECO:0000313" key="9">
    <source>
        <dbReference type="EMBL" id="ADG97858.1"/>
    </source>
</evidence>
<feature type="transmembrane region" description="Helical" evidence="7">
    <location>
        <begin position="12"/>
        <end position="32"/>
    </location>
</feature>
<name>D6Z7C8_SEGRD</name>
<accession>D6Z7C8</accession>
<dbReference type="HAMAP" id="MF_00902">
    <property type="entry name" value="TatC"/>
    <property type="match status" value="1"/>
</dbReference>
<feature type="transmembrane region" description="Helical" evidence="7">
    <location>
        <begin position="117"/>
        <end position="139"/>
    </location>
</feature>
<dbReference type="Pfam" id="PF00902">
    <property type="entry name" value="TatC"/>
    <property type="match status" value="1"/>
</dbReference>
<dbReference type="HOGENOM" id="CLU_031942_6_0_11"/>
<feature type="transmembrane region" description="Helical" evidence="7">
    <location>
        <begin position="201"/>
        <end position="217"/>
    </location>
</feature>
<evidence type="ECO:0000256" key="2">
    <source>
        <dbReference type="ARBA" id="ARBA00022692"/>
    </source>
</evidence>
<dbReference type="STRING" id="640132.Srot_1394"/>
<dbReference type="KEGG" id="srt:Srot_1394"/>
<comment type="similarity">
    <text evidence="7">Belongs to the TatC family.</text>
</comment>
<dbReference type="AlphaFoldDB" id="D6Z7C8"/>
<dbReference type="PRINTS" id="PR01840">
    <property type="entry name" value="TATCFAMILY"/>
</dbReference>
<keyword evidence="7" id="KW-0997">Cell inner membrane</keyword>
<comment type="subcellular location">
    <subcellularLocation>
        <location evidence="7">Cell inner membrane</location>
        <topology evidence="7">Multi-pass membrane protein</topology>
    </subcellularLocation>
    <subcellularLocation>
        <location evidence="1">Membrane</location>
        <topology evidence="1">Multi-pass membrane protein</topology>
    </subcellularLocation>
</comment>
<dbReference type="EMBL" id="CP001958">
    <property type="protein sequence ID" value="ADG97858.1"/>
    <property type="molecule type" value="Genomic_DNA"/>
</dbReference>
<feature type="transmembrane region" description="Helical" evidence="7">
    <location>
        <begin position="170"/>
        <end position="194"/>
    </location>
</feature>
<dbReference type="Proteomes" id="UP000002247">
    <property type="component" value="Chromosome"/>
</dbReference>
<evidence type="ECO:0000256" key="7">
    <source>
        <dbReference type="HAMAP-Rule" id="MF_00902"/>
    </source>
</evidence>
<evidence type="ECO:0000313" key="10">
    <source>
        <dbReference type="Proteomes" id="UP000002247"/>
    </source>
</evidence>
<keyword evidence="7" id="KW-0813">Transport</keyword>
<keyword evidence="4 7" id="KW-1133">Transmembrane helix</keyword>
<evidence type="ECO:0000256" key="5">
    <source>
        <dbReference type="ARBA" id="ARBA00023010"/>
    </source>
</evidence>
<dbReference type="PANTHER" id="PTHR30371">
    <property type="entry name" value="SEC-INDEPENDENT PROTEIN TRANSLOCASE PROTEIN TATC"/>
    <property type="match status" value="1"/>
</dbReference>
<keyword evidence="3 7" id="KW-0653">Protein transport</keyword>
<dbReference type="OrthoDB" id="9777044at2"/>